<sequence length="437" mass="49090">MRHNNINYRLVVSRFQWAEGQPFPSALETANVAVSPVVSLEAVPVVVPPSTSADVAAQPSGVNQKEEEEWGRVKEELFGDRALEMKAEEGQVQEEGGVMLIAKQGQPTLLQMQSNRPAPPTKIPYSRCMLQWNSDVRRYSEEFGGDAPFLALASFREATMLPASREEIVRGEFWEADIKECAAILPSILHTKMIGKRRLHLKLTAVLNMGFARNHKEDLSKGPGGRKKKTHIYVAGYDDLRKVDTFSGTPNRDCFPLTLLYVATRGFEVELVDIKNAFLQSLDDHVERVEVRISKSIPTIPAQKPSFLTEYSDAEWGEIRKEAERVVPVRREVEDEPAQDVQATHVDKIFGAGERTEEAFNVLEERFKIGSRTKVNVGSKAKYIGMDMYRPDAHTFELTSKSYLEGIDVDAIPRKLKKSLSEKDVAPAEEQDVDMSL</sequence>
<name>A0A0G4HWD2_9ALVE</name>
<proteinExistence type="predicted"/>
<dbReference type="VEuPathDB" id="CryptoDB:Cvel_32650"/>
<protein>
    <recommendedName>
        <fullName evidence="2">Reverse transcriptase Ty1/copia-type domain-containing protein</fullName>
    </recommendedName>
</protein>
<evidence type="ECO:0000313" key="1">
    <source>
        <dbReference type="EMBL" id="CEM48804.1"/>
    </source>
</evidence>
<dbReference type="PhylomeDB" id="A0A0G4HWD2"/>
<organism evidence="1">
    <name type="scientific">Chromera velia CCMP2878</name>
    <dbReference type="NCBI Taxonomy" id="1169474"/>
    <lineage>
        <taxon>Eukaryota</taxon>
        <taxon>Sar</taxon>
        <taxon>Alveolata</taxon>
        <taxon>Colpodellida</taxon>
        <taxon>Chromeraceae</taxon>
        <taxon>Chromera</taxon>
    </lineage>
</organism>
<gene>
    <name evidence="1" type="ORF">Cvel_32650</name>
</gene>
<accession>A0A0G4HWD2</accession>
<dbReference type="EMBL" id="CDMZ01004153">
    <property type="protein sequence ID" value="CEM48804.1"/>
    <property type="molecule type" value="Genomic_DNA"/>
</dbReference>
<evidence type="ECO:0008006" key="2">
    <source>
        <dbReference type="Google" id="ProtNLM"/>
    </source>
</evidence>
<dbReference type="AlphaFoldDB" id="A0A0G4HWD2"/>
<reference evidence="1" key="1">
    <citation type="submission" date="2014-11" db="EMBL/GenBank/DDBJ databases">
        <authorList>
            <person name="Otto D Thomas"/>
            <person name="Naeem Raeece"/>
        </authorList>
    </citation>
    <scope>NUCLEOTIDE SEQUENCE</scope>
</reference>